<gene>
    <name evidence="1" type="ORF">MLD38_012651</name>
</gene>
<dbReference type="Proteomes" id="UP001057402">
    <property type="component" value="Chromosome 4"/>
</dbReference>
<evidence type="ECO:0000313" key="2">
    <source>
        <dbReference type="Proteomes" id="UP001057402"/>
    </source>
</evidence>
<accession>A0ACB9R754</accession>
<organism evidence="1 2">
    <name type="scientific">Melastoma candidum</name>
    <dbReference type="NCBI Taxonomy" id="119954"/>
    <lineage>
        <taxon>Eukaryota</taxon>
        <taxon>Viridiplantae</taxon>
        <taxon>Streptophyta</taxon>
        <taxon>Embryophyta</taxon>
        <taxon>Tracheophyta</taxon>
        <taxon>Spermatophyta</taxon>
        <taxon>Magnoliopsida</taxon>
        <taxon>eudicotyledons</taxon>
        <taxon>Gunneridae</taxon>
        <taxon>Pentapetalae</taxon>
        <taxon>rosids</taxon>
        <taxon>malvids</taxon>
        <taxon>Myrtales</taxon>
        <taxon>Melastomataceae</taxon>
        <taxon>Melastomatoideae</taxon>
        <taxon>Melastomateae</taxon>
        <taxon>Melastoma</taxon>
    </lineage>
</organism>
<keyword evidence="2" id="KW-1185">Reference proteome</keyword>
<sequence>MESVKRSSVTPTKSRLARKFAKVFHVKLATGITPADGVQKSKPQIKAKDNQVREDVEKANFSMSFDEEENEHQDREALEAHLAKIFACISSVKAAYAQLQYAQSPYDAESIQAADEMIVSELKNLSELKQCYVKKQFDISPATALVSAEILEQNSLLRTYEIMRRKLEYQQTMKISEITCLKEKLEELNRHNRAIERRLNQSGPLSVLDNLHLSALSPKHFTTFLSHTVKSIRSFVRLIIDKMKSADWDLDAAASSIAPGIFYWKSDHKCFAFESFVCREMFDAFQHPNFSFPTEFLPEKKKWPQFFFDCFVELKSISPKDYLARKPDSTFAKFCRTKYLQLIHPRMESAFFGNLSHRNQVVSGNFPETTFFAMFAEMAKRVWLLHCLAFSFQPEGNIFQVSKGCRFSEVYMETIAEDELPNDGMEYDPSVAFTVVPGFKIGKAVIQCQVYLLNSKPR</sequence>
<dbReference type="EMBL" id="CM042883">
    <property type="protein sequence ID" value="KAI4374684.1"/>
    <property type="molecule type" value="Genomic_DNA"/>
</dbReference>
<name>A0ACB9R754_9MYRT</name>
<comment type="caution">
    <text evidence="1">The sequence shown here is derived from an EMBL/GenBank/DDBJ whole genome shotgun (WGS) entry which is preliminary data.</text>
</comment>
<proteinExistence type="predicted"/>
<protein>
    <submittedName>
        <fullName evidence="1">Uncharacterized protein</fullName>
    </submittedName>
</protein>
<reference evidence="2" key="1">
    <citation type="journal article" date="2023" name="Front. Plant Sci.">
        <title>Chromosomal-level genome assembly of Melastoma candidum provides insights into trichome evolution.</title>
        <authorList>
            <person name="Zhong Y."/>
            <person name="Wu W."/>
            <person name="Sun C."/>
            <person name="Zou P."/>
            <person name="Liu Y."/>
            <person name="Dai S."/>
            <person name="Zhou R."/>
        </authorList>
    </citation>
    <scope>NUCLEOTIDE SEQUENCE [LARGE SCALE GENOMIC DNA]</scope>
</reference>
<evidence type="ECO:0000313" key="1">
    <source>
        <dbReference type="EMBL" id="KAI4374684.1"/>
    </source>
</evidence>